<name>A0A6G9QLF6_9GAMM</name>
<protein>
    <submittedName>
        <fullName evidence="6">EAL domain-containing protein</fullName>
    </submittedName>
</protein>
<dbReference type="PROSITE" id="PS50883">
    <property type="entry name" value="EAL"/>
    <property type="match status" value="1"/>
</dbReference>
<comment type="cofactor">
    <cofactor evidence="1">
        <name>Mg(2+)</name>
        <dbReference type="ChEBI" id="CHEBI:18420"/>
    </cofactor>
</comment>
<dbReference type="PROSITE" id="PS50887">
    <property type="entry name" value="GGDEF"/>
    <property type="match status" value="1"/>
</dbReference>
<evidence type="ECO:0000313" key="7">
    <source>
        <dbReference type="Proteomes" id="UP000502608"/>
    </source>
</evidence>
<feature type="domain" description="EAL" evidence="4">
    <location>
        <begin position="444"/>
        <end position="698"/>
    </location>
</feature>
<evidence type="ECO:0000259" key="2">
    <source>
        <dbReference type="PROSITE" id="PS50112"/>
    </source>
</evidence>
<dbReference type="CDD" id="cd01949">
    <property type="entry name" value="GGDEF"/>
    <property type="match status" value="1"/>
</dbReference>
<reference evidence="6 7" key="1">
    <citation type="submission" date="2020-03" db="EMBL/GenBank/DDBJ databases">
        <title>Complete genome sequence of Shewanella sp.</title>
        <authorList>
            <person name="Kim Y.-S."/>
            <person name="Kim S.-J."/>
            <person name="Jung H.-K."/>
            <person name="Kim K.-H."/>
        </authorList>
    </citation>
    <scope>NUCLEOTIDE SEQUENCE [LARGE SCALE GENOMIC DNA]</scope>
    <source>
        <strain evidence="6 7">PN3F2</strain>
    </source>
</reference>
<dbReference type="InterPro" id="IPR029787">
    <property type="entry name" value="Nucleotide_cyclase"/>
</dbReference>
<dbReference type="Gene3D" id="3.30.70.270">
    <property type="match status" value="1"/>
</dbReference>
<dbReference type="SUPFAM" id="SSF55073">
    <property type="entry name" value="Nucleotide cyclase"/>
    <property type="match status" value="1"/>
</dbReference>
<evidence type="ECO:0000313" key="6">
    <source>
        <dbReference type="EMBL" id="QIR14671.1"/>
    </source>
</evidence>
<evidence type="ECO:0000259" key="5">
    <source>
        <dbReference type="PROSITE" id="PS50887"/>
    </source>
</evidence>
<dbReference type="RefSeq" id="WP_167677664.1">
    <property type="nucleotide sequence ID" value="NZ_CP050313.1"/>
</dbReference>
<evidence type="ECO:0000259" key="3">
    <source>
        <dbReference type="PROSITE" id="PS50113"/>
    </source>
</evidence>
<keyword evidence="7" id="KW-1185">Reference proteome</keyword>
<feature type="domain" description="PAC" evidence="3">
    <location>
        <begin position="82"/>
        <end position="135"/>
    </location>
</feature>
<dbReference type="InterPro" id="IPR043128">
    <property type="entry name" value="Rev_trsase/Diguanyl_cyclase"/>
</dbReference>
<dbReference type="InterPro" id="IPR035965">
    <property type="entry name" value="PAS-like_dom_sf"/>
</dbReference>
<evidence type="ECO:0000259" key="4">
    <source>
        <dbReference type="PROSITE" id="PS50883"/>
    </source>
</evidence>
<gene>
    <name evidence="6" type="ORF">HBH39_09395</name>
</gene>
<dbReference type="InterPro" id="IPR052155">
    <property type="entry name" value="Biofilm_reg_signaling"/>
</dbReference>
<dbReference type="Proteomes" id="UP000502608">
    <property type="component" value="Chromosome"/>
</dbReference>
<dbReference type="PROSITE" id="PS50113">
    <property type="entry name" value="PAC"/>
    <property type="match status" value="2"/>
</dbReference>
<accession>A0A6G9QLF6</accession>
<proteinExistence type="predicted"/>
<dbReference type="InterPro" id="IPR000700">
    <property type="entry name" value="PAS-assoc_C"/>
</dbReference>
<dbReference type="SUPFAM" id="SSF55785">
    <property type="entry name" value="PYP-like sensor domain (PAS domain)"/>
    <property type="match status" value="2"/>
</dbReference>
<dbReference type="CDD" id="cd01948">
    <property type="entry name" value="EAL"/>
    <property type="match status" value="1"/>
</dbReference>
<evidence type="ECO:0000256" key="1">
    <source>
        <dbReference type="ARBA" id="ARBA00001946"/>
    </source>
</evidence>
<feature type="domain" description="GGDEF" evidence="5">
    <location>
        <begin position="297"/>
        <end position="435"/>
    </location>
</feature>
<dbReference type="AlphaFoldDB" id="A0A6G9QLF6"/>
<dbReference type="Gene3D" id="3.20.20.450">
    <property type="entry name" value="EAL domain"/>
    <property type="match status" value="1"/>
</dbReference>
<dbReference type="Pfam" id="PF00990">
    <property type="entry name" value="GGDEF"/>
    <property type="match status" value="1"/>
</dbReference>
<dbReference type="Gene3D" id="3.30.450.20">
    <property type="entry name" value="PAS domain"/>
    <property type="match status" value="2"/>
</dbReference>
<feature type="domain" description="PAC" evidence="3">
    <location>
        <begin position="213"/>
        <end position="265"/>
    </location>
</feature>
<feature type="domain" description="PAS" evidence="2">
    <location>
        <begin position="2"/>
        <end position="78"/>
    </location>
</feature>
<organism evidence="6 7">
    <name type="scientific">Shewanella aestuarii</name>
    <dbReference type="NCBI Taxonomy" id="1028752"/>
    <lineage>
        <taxon>Bacteria</taxon>
        <taxon>Pseudomonadati</taxon>
        <taxon>Pseudomonadota</taxon>
        <taxon>Gammaproteobacteria</taxon>
        <taxon>Alteromonadales</taxon>
        <taxon>Shewanellaceae</taxon>
        <taxon>Shewanella</taxon>
    </lineage>
</organism>
<dbReference type="PROSITE" id="PS50112">
    <property type="entry name" value="PAS"/>
    <property type="match status" value="2"/>
</dbReference>
<dbReference type="NCBIfam" id="TIGR00254">
    <property type="entry name" value="GGDEF"/>
    <property type="match status" value="1"/>
</dbReference>
<dbReference type="SMART" id="SM00267">
    <property type="entry name" value="GGDEF"/>
    <property type="match status" value="1"/>
</dbReference>
<dbReference type="FunFam" id="3.30.70.270:FF:000001">
    <property type="entry name" value="Diguanylate cyclase domain protein"/>
    <property type="match status" value="1"/>
</dbReference>
<dbReference type="InterPro" id="IPR035919">
    <property type="entry name" value="EAL_sf"/>
</dbReference>
<dbReference type="PANTHER" id="PTHR44757">
    <property type="entry name" value="DIGUANYLATE CYCLASE DGCP"/>
    <property type="match status" value="1"/>
</dbReference>
<dbReference type="KEGG" id="saes:HBH39_09395"/>
<dbReference type="PANTHER" id="PTHR44757:SF2">
    <property type="entry name" value="BIOFILM ARCHITECTURE MAINTENANCE PROTEIN MBAA"/>
    <property type="match status" value="1"/>
</dbReference>
<dbReference type="InterPro" id="IPR000160">
    <property type="entry name" value="GGDEF_dom"/>
</dbReference>
<dbReference type="Pfam" id="PF13426">
    <property type="entry name" value="PAS_9"/>
    <property type="match status" value="1"/>
</dbReference>
<dbReference type="EMBL" id="CP050313">
    <property type="protein sequence ID" value="QIR14671.1"/>
    <property type="molecule type" value="Genomic_DNA"/>
</dbReference>
<dbReference type="InterPro" id="IPR000014">
    <property type="entry name" value="PAS"/>
</dbReference>
<dbReference type="Pfam" id="PF08447">
    <property type="entry name" value="PAS_3"/>
    <property type="match status" value="1"/>
</dbReference>
<dbReference type="SMART" id="SM00091">
    <property type="entry name" value="PAS"/>
    <property type="match status" value="2"/>
</dbReference>
<feature type="domain" description="PAS" evidence="2">
    <location>
        <begin position="136"/>
        <end position="205"/>
    </location>
</feature>
<sequence>MKNNLLNNLIEYIPVGIVVHGSQSEILFSNKMASDILGLSRAQMQGKDALDPAWHFAHPDGYTLAVDDYPVNRVFKSKEGLWGMILKVYRPISHDSAWVLCNAFPSFDECGEISEVITCFIDITSVKNAENALKSSEERLNLILQGTNDAAWDWDICQHNVYLSSRWWQMIGREPNELEATEDLLFKLLHPDDLKKIMNRVAELMLPFGPSSFEAEFRLQTKSGDYLPVLSRGVVLRDSDGTALRFSGANMDLTERKESEDRIYRLAFHDVLTGLANRTFLMEHLKSVLARYGNSKQFGALLLIDLDNFKIINDTKGHDVGDELLKLVSKRLLTAARDCDFVARLGGDEFVVVLDYLTSEKHSASHMAESIGKKIIELLSKPFVFADQTLLTTPSIGITMFGQRNKQQDELLKQADLAMYHAKENGKNTLSLFEPAMQFKVEKRVELAKDLRDGLVNDEFILFCQPQMDALGKLCGGEVLIRWQHPVLGLVMPNEFIPLAEQTDLIIPIGEWVLRRTCEILCEWEQNSALKHLTLSVNVSVNQVLASNFVERVLTIIDDNGANPSLIILELTESLLAEHVEDIIFKMNELNKRGVRFSIDDFGTGYSSLNYLKRFPLTELKIDQSFVRDIPSDKNDAVITEIIITLAQKLGLRVLAEGVETEEQLQFLLDHDCQYFQGYLFGKPSPIELFAGIAEANSAKLLYSFGKR</sequence>
<dbReference type="GO" id="GO:0003824">
    <property type="term" value="F:catalytic activity"/>
    <property type="evidence" value="ECO:0007669"/>
    <property type="project" value="UniProtKB-ARBA"/>
</dbReference>
<dbReference type="SMART" id="SM00052">
    <property type="entry name" value="EAL"/>
    <property type="match status" value="1"/>
</dbReference>
<dbReference type="InterPro" id="IPR013655">
    <property type="entry name" value="PAS_fold_3"/>
</dbReference>
<dbReference type="CDD" id="cd00130">
    <property type="entry name" value="PAS"/>
    <property type="match status" value="2"/>
</dbReference>
<dbReference type="InterPro" id="IPR001610">
    <property type="entry name" value="PAC"/>
</dbReference>
<dbReference type="InterPro" id="IPR001633">
    <property type="entry name" value="EAL_dom"/>
</dbReference>
<dbReference type="Pfam" id="PF00563">
    <property type="entry name" value="EAL"/>
    <property type="match status" value="1"/>
</dbReference>
<dbReference type="SUPFAM" id="SSF141868">
    <property type="entry name" value="EAL domain-like"/>
    <property type="match status" value="1"/>
</dbReference>
<dbReference type="SMART" id="SM00086">
    <property type="entry name" value="PAC"/>
    <property type="match status" value="1"/>
</dbReference>
<dbReference type="NCBIfam" id="TIGR00229">
    <property type="entry name" value="sensory_box"/>
    <property type="match status" value="2"/>
</dbReference>